<evidence type="ECO:0000259" key="2">
    <source>
        <dbReference type="Pfam" id="PF01408"/>
    </source>
</evidence>
<dbReference type="EMBL" id="BAAACI010000006">
    <property type="protein sequence ID" value="GAA0773620.1"/>
    <property type="molecule type" value="Genomic_DNA"/>
</dbReference>
<dbReference type="InterPro" id="IPR000683">
    <property type="entry name" value="Gfo/Idh/MocA-like_OxRdtase_N"/>
</dbReference>
<keyword evidence="5" id="KW-1185">Reference proteome</keyword>
<evidence type="ECO:0000313" key="4">
    <source>
        <dbReference type="EMBL" id="GAA0773620.1"/>
    </source>
</evidence>
<dbReference type="Pfam" id="PF02894">
    <property type="entry name" value="GFO_IDH_MocA_C"/>
    <property type="match status" value="1"/>
</dbReference>
<dbReference type="PANTHER" id="PTHR43377">
    <property type="entry name" value="BILIVERDIN REDUCTASE A"/>
    <property type="match status" value="1"/>
</dbReference>
<dbReference type="InterPro" id="IPR036291">
    <property type="entry name" value="NAD(P)-bd_dom_sf"/>
</dbReference>
<name>A0ABN1KQQ8_CLOSU</name>
<comment type="caution">
    <text evidence="4">The sequence shown here is derived from an EMBL/GenBank/DDBJ whole genome shotgun (WGS) entry which is preliminary data.</text>
</comment>
<comment type="similarity">
    <text evidence="1">Belongs to the Gfo/Idh/MocA family.</text>
</comment>
<feature type="domain" description="Gfo/Idh/MocA-like oxidoreductase N-terminal" evidence="2">
    <location>
        <begin position="5"/>
        <end position="126"/>
    </location>
</feature>
<dbReference type="Pfam" id="PF01408">
    <property type="entry name" value="GFO_IDH_MocA"/>
    <property type="match status" value="1"/>
</dbReference>
<dbReference type="SUPFAM" id="SSF55347">
    <property type="entry name" value="Glyceraldehyde-3-phosphate dehydrogenase-like, C-terminal domain"/>
    <property type="match status" value="1"/>
</dbReference>
<reference evidence="4 5" key="1">
    <citation type="journal article" date="2019" name="Int. J. Syst. Evol. Microbiol.">
        <title>The Global Catalogue of Microorganisms (GCM) 10K type strain sequencing project: providing services to taxonomists for standard genome sequencing and annotation.</title>
        <authorList>
            <consortium name="The Broad Institute Genomics Platform"/>
            <consortium name="The Broad Institute Genome Sequencing Center for Infectious Disease"/>
            <person name="Wu L."/>
            <person name="Ma J."/>
        </authorList>
    </citation>
    <scope>NUCLEOTIDE SEQUENCE [LARGE SCALE GENOMIC DNA]</scope>
    <source>
        <strain evidence="4 5">JCM 1417</strain>
    </source>
</reference>
<proteinExistence type="inferred from homology"/>
<dbReference type="Proteomes" id="UP001501047">
    <property type="component" value="Unassembled WGS sequence"/>
</dbReference>
<dbReference type="Gene3D" id="3.40.50.720">
    <property type="entry name" value="NAD(P)-binding Rossmann-like Domain"/>
    <property type="match status" value="1"/>
</dbReference>
<dbReference type="SUPFAM" id="SSF51735">
    <property type="entry name" value="NAD(P)-binding Rossmann-fold domains"/>
    <property type="match status" value="1"/>
</dbReference>
<sequence>MKEKIKVVLLGAGDRGTIYANYIKNHKDEVEIVAIAEPIKERRENIKRMFALEDELVFLSWEQALNIGKVGDVAIVSTQDRMHYEPTMKALELGYHVLLEKPMSPDLKECIDMVNKSKEKNCHLLVCHVLRYTEFFNELKRILDSKEIGELVTIQHIENVGYYHQAHSFVRGNWRNKEESAPMILAKCCHDLDLMYWYANSTCESLVSYGSIKHFKSECAPKGAAKKCLDCDIEDCPYDARKIYFKCIQDTAKQDANTTSTRHWPASTITEDLSREGITRALKEGPYGRCVYYCDNNVVDNQVISLNFKNGVTVAFTMTAFTGKVSRITRFMGTHGEVRANTETNKIEIYDFRNDSIKVIDVKEPGSGHGGGDSGIMRDFLDLVKTDKVEKRYTTGRVSIESHVIALLAEESRIKGESINIEEAINSLI</sequence>
<gene>
    <name evidence="4" type="ORF">GCM10008908_22110</name>
</gene>
<dbReference type="Gene3D" id="3.30.360.10">
    <property type="entry name" value="Dihydrodipicolinate Reductase, domain 2"/>
    <property type="match status" value="1"/>
</dbReference>
<dbReference type="InterPro" id="IPR051450">
    <property type="entry name" value="Gfo/Idh/MocA_Oxidoreductases"/>
</dbReference>
<dbReference type="PANTHER" id="PTHR43377:SF2">
    <property type="entry name" value="BINDING ROSSMANN FOLD OXIDOREDUCTASE, PUTATIVE (AFU_ORTHOLOGUE AFUA_4G00560)-RELATED"/>
    <property type="match status" value="1"/>
</dbReference>
<organism evidence="4 5">
    <name type="scientific">Clostridium subterminale</name>
    <dbReference type="NCBI Taxonomy" id="1550"/>
    <lineage>
        <taxon>Bacteria</taxon>
        <taxon>Bacillati</taxon>
        <taxon>Bacillota</taxon>
        <taxon>Clostridia</taxon>
        <taxon>Eubacteriales</taxon>
        <taxon>Clostridiaceae</taxon>
        <taxon>Clostridium</taxon>
    </lineage>
</organism>
<feature type="domain" description="Gfo/Idh/MocA-like oxidoreductase C-terminal" evidence="3">
    <location>
        <begin position="141"/>
        <end position="387"/>
    </location>
</feature>
<evidence type="ECO:0000313" key="5">
    <source>
        <dbReference type="Proteomes" id="UP001501047"/>
    </source>
</evidence>
<dbReference type="RefSeq" id="WP_343826419.1">
    <property type="nucleotide sequence ID" value="NZ_BAAACI010000006.1"/>
</dbReference>
<accession>A0ABN1KQQ8</accession>
<evidence type="ECO:0000256" key="1">
    <source>
        <dbReference type="ARBA" id="ARBA00010928"/>
    </source>
</evidence>
<dbReference type="InterPro" id="IPR004104">
    <property type="entry name" value="Gfo/Idh/MocA-like_OxRdtase_C"/>
</dbReference>
<evidence type="ECO:0000259" key="3">
    <source>
        <dbReference type="Pfam" id="PF02894"/>
    </source>
</evidence>
<protein>
    <submittedName>
        <fullName evidence="4">Gfo/Idh/MocA family oxidoreductase</fullName>
    </submittedName>
</protein>